<dbReference type="Proteomes" id="UP000238916">
    <property type="component" value="Unassembled WGS sequence"/>
</dbReference>
<feature type="transmembrane region" description="Helical" evidence="1">
    <location>
        <begin position="36"/>
        <end position="55"/>
    </location>
</feature>
<evidence type="ECO:0000313" key="2">
    <source>
        <dbReference type="EMBL" id="SPF55224.1"/>
    </source>
</evidence>
<reference evidence="3" key="1">
    <citation type="submission" date="2018-02" db="EMBL/GenBank/DDBJ databases">
        <authorList>
            <person name="Hausmann B."/>
        </authorList>
    </citation>
    <scope>NUCLEOTIDE SEQUENCE [LARGE SCALE GENOMIC DNA]</scope>
    <source>
        <strain evidence="3">Peat soil MAG SbF1</strain>
    </source>
</reference>
<evidence type="ECO:0000313" key="3">
    <source>
        <dbReference type="Proteomes" id="UP000238916"/>
    </source>
</evidence>
<accession>A0A2U3LTQ0</accession>
<dbReference type="AlphaFoldDB" id="A0A2U3LTQ0"/>
<protein>
    <submittedName>
        <fullName evidence="2">Uncharacterized protein</fullName>
    </submittedName>
</protein>
<evidence type="ECO:0000256" key="1">
    <source>
        <dbReference type="SAM" id="Phobius"/>
    </source>
</evidence>
<organism evidence="2 3">
    <name type="scientific">Candidatus Desulfosporosinus infrequens</name>
    <dbReference type="NCBI Taxonomy" id="2043169"/>
    <lineage>
        <taxon>Bacteria</taxon>
        <taxon>Bacillati</taxon>
        <taxon>Bacillota</taxon>
        <taxon>Clostridia</taxon>
        <taxon>Eubacteriales</taxon>
        <taxon>Desulfitobacteriaceae</taxon>
        <taxon>Desulfosporosinus</taxon>
    </lineage>
</organism>
<keyword evidence="1" id="KW-0812">Transmembrane</keyword>
<keyword evidence="1" id="KW-1133">Transmembrane helix</keyword>
<gene>
    <name evidence="2" type="ORF">SBF1_8060001</name>
</gene>
<keyword evidence="1" id="KW-0472">Membrane</keyword>
<name>A0A2U3LTQ0_9FIRM</name>
<sequence length="56" mass="6552">MACKALNKAKIIPINTKMTINFIRDATLSYLKSQDVVHLFTLYIINYICYTFMNFV</sequence>
<dbReference type="EMBL" id="OMOF01000786">
    <property type="protein sequence ID" value="SPF55224.1"/>
    <property type="molecule type" value="Genomic_DNA"/>
</dbReference>
<proteinExistence type="predicted"/>